<dbReference type="Pfam" id="PF11695">
    <property type="entry name" value="DUF3291"/>
    <property type="match status" value="1"/>
</dbReference>
<name>A0A6M4AZN1_9SPHN</name>
<gene>
    <name evidence="2" type="ORF">GV829_08610</name>
</gene>
<evidence type="ECO:0000313" key="3">
    <source>
        <dbReference type="Proteomes" id="UP000503018"/>
    </source>
</evidence>
<feature type="domain" description="DUF3291" evidence="1">
    <location>
        <begin position="7"/>
        <end position="143"/>
    </location>
</feature>
<evidence type="ECO:0000313" key="2">
    <source>
        <dbReference type="EMBL" id="QJQ32501.1"/>
    </source>
</evidence>
<reference evidence="2 3" key="1">
    <citation type="submission" date="2020-01" db="EMBL/GenBank/DDBJ databases">
        <title>Sphingomonas sp. strain CSW-10.</title>
        <authorList>
            <person name="Chen W.-M."/>
        </authorList>
    </citation>
    <scope>NUCLEOTIDE SEQUENCE [LARGE SCALE GENOMIC DNA]</scope>
    <source>
        <strain evidence="2 3">CSW-10</strain>
    </source>
</reference>
<evidence type="ECO:0000259" key="1">
    <source>
        <dbReference type="Pfam" id="PF11695"/>
    </source>
</evidence>
<accession>A0A6M4AZN1</accession>
<dbReference type="Proteomes" id="UP000503018">
    <property type="component" value="Chromosome"/>
</dbReference>
<keyword evidence="3" id="KW-1185">Reference proteome</keyword>
<protein>
    <submittedName>
        <fullName evidence="2">DUF3291 domain-containing protein</fullName>
    </submittedName>
</protein>
<sequence length="153" mass="17017">MTTRHVAQINVARFRVAKDDPVNAPFMAALDHVNAMADASDGFIWRLVGDGNDATDVEVIPGDPDFIVNMSVWRDIASLEAFAYRQPDHRKVLSQRAEWFDVMEPSFCLWWVPVGHIPTVEEGIAMLARLKAEGAGDEVFTFASWKASRAGRG</sequence>
<proteinExistence type="predicted"/>
<dbReference type="SUPFAM" id="SSF54909">
    <property type="entry name" value="Dimeric alpha+beta barrel"/>
    <property type="match status" value="1"/>
</dbReference>
<dbReference type="InterPro" id="IPR011008">
    <property type="entry name" value="Dimeric_a/b-barrel"/>
</dbReference>
<dbReference type="EMBL" id="CP053015">
    <property type="protein sequence ID" value="QJQ32501.1"/>
    <property type="molecule type" value="Genomic_DNA"/>
</dbReference>
<dbReference type="AlphaFoldDB" id="A0A6M4AZN1"/>
<organism evidence="2 3">
    <name type="scientific">Sphingomonas lacunae</name>
    <dbReference type="NCBI Taxonomy" id="2698828"/>
    <lineage>
        <taxon>Bacteria</taxon>
        <taxon>Pseudomonadati</taxon>
        <taxon>Pseudomonadota</taxon>
        <taxon>Alphaproteobacteria</taxon>
        <taxon>Sphingomonadales</taxon>
        <taxon>Sphingomonadaceae</taxon>
        <taxon>Sphingomonas</taxon>
    </lineage>
</organism>
<dbReference type="InterPro" id="IPR021708">
    <property type="entry name" value="DUF3291"/>
</dbReference>
<dbReference type="KEGG" id="slan:GV829_08610"/>
<dbReference type="RefSeq" id="WP_169945825.1">
    <property type="nucleotide sequence ID" value="NZ_CP053015.1"/>
</dbReference>